<feature type="domain" description="Thioredoxin" evidence="6">
    <location>
        <begin position="132"/>
        <end position="271"/>
    </location>
</feature>
<dbReference type="Pfam" id="PF01790">
    <property type="entry name" value="LGT"/>
    <property type="match status" value="1"/>
</dbReference>
<dbReference type="GO" id="GO:0015036">
    <property type="term" value="F:disulfide oxidoreductase activity"/>
    <property type="evidence" value="ECO:0007669"/>
    <property type="project" value="UniProtKB-ARBA"/>
</dbReference>
<evidence type="ECO:0000256" key="2">
    <source>
        <dbReference type="ARBA" id="ARBA00022748"/>
    </source>
</evidence>
<dbReference type="PROSITE" id="PS00194">
    <property type="entry name" value="THIOREDOXIN_1"/>
    <property type="match status" value="1"/>
</dbReference>
<dbReference type="Gene3D" id="3.40.30.10">
    <property type="entry name" value="Glutaredoxin"/>
    <property type="match status" value="1"/>
</dbReference>
<dbReference type="Pfam" id="PF08534">
    <property type="entry name" value="Redoxin"/>
    <property type="match status" value="1"/>
</dbReference>
<dbReference type="EMBL" id="CP042382">
    <property type="protein sequence ID" value="QEA40808.1"/>
    <property type="molecule type" value="Genomic_DNA"/>
</dbReference>
<organism evidence="7 8">
    <name type="scientific">Pistricoccus aurantiacus</name>
    <dbReference type="NCBI Taxonomy" id="1883414"/>
    <lineage>
        <taxon>Bacteria</taxon>
        <taxon>Pseudomonadati</taxon>
        <taxon>Pseudomonadota</taxon>
        <taxon>Gammaproteobacteria</taxon>
        <taxon>Oceanospirillales</taxon>
        <taxon>Halomonadaceae</taxon>
        <taxon>Pistricoccus</taxon>
    </lineage>
</organism>
<accession>A0A5B8T174</accession>
<protein>
    <submittedName>
        <fullName evidence="7">TlpA family protein disulfide reductase</fullName>
    </submittedName>
</protein>
<evidence type="ECO:0000313" key="8">
    <source>
        <dbReference type="Proteomes" id="UP000321272"/>
    </source>
</evidence>
<dbReference type="InterPro" id="IPR001640">
    <property type="entry name" value="Lgt"/>
</dbReference>
<dbReference type="GO" id="GO:0030313">
    <property type="term" value="C:cell envelope"/>
    <property type="evidence" value="ECO:0007669"/>
    <property type="project" value="UniProtKB-SubCell"/>
</dbReference>
<dbReference type="OrthoDB" id="9799347at2"/>
<dbReference type="GO" id="GO:0042158">
    <property type="term" value="P:lipoprotein biosynthetic process"/>
    <property type="evidence" value="ECO:0007669"/>
    <property type="project" value="InterPro"/>
</dbReference>
<dbReference type="PROSITE" id="PS51352">
    <property type="entry name" value="THIOREDOXIN_2"/>
    <property type="match status" value="1"/>
</dbReference>
<dbReference type="CDD" id="cd02966">
    <property type="entry name" value="TlpA_like_family"/>
    <property type="match status" value="1"/>
</dbReference>
<dbReference type="PANTHER" id="PTHR42852:SF6">
    <property type="entry name" value="THIOL:DISULFIDE INTERCHANGE PROTEIN DSBE"/>
    <property type="match status" value="1"/>
</dbReference>
<evidence type="ECO:0000259" key="6">
    <source>
        <dbReference type="PROSITE" id="PS51352"/>
    </source>
</evidence>
<keyword evidence="3" id="KW-1015">Disulfide bond</keyword>
<dbReference type="InterPro" id="IPR013740">
    <property type="entry name" value="Redoxin"/>
</dbReference>
<keyword evidence="4" id="KW-0676">Redox-active center</keyword>
<dbReference type="SUPFAM" id="SSF52833">
    <property type="entry name" value="Thioredoxin-like"/>
    <property type="match status" value="1"/>
</dbReference>
<evidence type="ECO:0000256" key="3">
    <source>
        <dbReference type="ARBA" id="ARBA00023157"/>
    </source>
</evidence>
<dbReference type="InterPro" id="IPR050553">
    <property type="entry name" value="Thioredoxin_ResA/DsbE_sf"/>
</dbReference>
<dbReference type="GO" id="GO:0017004">
    <property type="term" value="P:cytochrome complex assembly"/>
    <property type="evidence" value="ECO:0007669"/>
    <property type="project" value="UniProtKB-KW"/>
</dbReference>
<keyword evidence="5" id="KW-1133">Transmembrane helix</keyword>
<dbReference type="GO" id="GO:0008961">
    <property type="term" value="F:phosphatidylglycerol-prolipoprotein diacylglyceryl transferase activity"/>
    <property type="evidence" value="ECO:0007669"/>
    <property type="project" value="InterPro"/>
</dbReference>
<dbReference type="InterPro" id="IPR036249">
    <property type="entry name" value="Thioredoxin-like_sf"/>
</dbReference>
<feature type="transmembrane region" description="Helical" evidence="5">
    <location>
        <begin position="46"/>
        <end position="66"/>
    </location>
</feature>
<gene>
    <name evidence="7" type="ORF">FGL86_03695</name>
</gene>
<dbReference type="PANTHER" id="PTHR42852">
    <property type="entry name" value="THIOL:DISULFIDE INTERCHANGE PROTEIN DSBE"/>
    <property type="match status" value="1"/>
</dbReference>
<sequence>MLEQSVALGPVAISLGRLLILAAFLVALLVGALLGRRQRTSIGDTLFATLLVAIIGARLAFLARYWDSYTGPFEMLDIRDGGFDILGGLIAGLAYAAWRFYRVPAQRRALIGALVSGLLIWGVTAGSLMIMVDQSRPLPAIALETLDGRGTDLVTLHESTGEPMVVNLWATWCPPCRREMPLLGKAQRREDAVTFVFVNQGESSSRVRVYLNEESLGLDNVLLDPPLALGERVGAMGMPTTLFYDARGQLVDTHFGELSRATLARGLEQLR</sequence>
<dbReference type="KEGG" id="paur:FGL86_03695"/>
<dbReference type="Proteomes" id="UP000321272">
    <property type="component" value="Chromosome"/>
</dbReference>
<keyword evidence="8" id="KW-1185">Reference proteome</keyword>
<feature type="transmembrane region" description="Helical" evidence="5">
    <location>
        <begin position="110"/>
        <end position="132"/>
    </location>
</feature>
<proteinExistence type="predicted"/>
<evidence type="ECO:0000256" key="4">
    <source>
        <dbReference type="ARBA" id="ARBA00023284"/>
    </source>
</evidence>
<name>A0A5B8T174_9GAMM</name>
<dbReference type="AlphaFoldDB" id="A0A5B8T174"/>
<dbReference type="InterPro" id="IPR017937">
    <property type="entry name" value="Thioredoxin_CS"/>
</dbReference>
<reference evidence="7 8" key="1">
    <citation type="submission" date="2019-06" db="EMBL/GenBank/DDBJ databases">
        <title>Genome analyses of bacteria isolated from kimchi.</title>
        <authorList>
            <person name="Lee S."/>
            <person name="Ahn S."/>
            <person name="Roh S."/>
        </authorList>
    </citation>
    <scope>NUCLEOTIDE SEQUENCE [LARGE SCALE GENOMIC DNA]</scope>
    <source>
        <strain evidence="7 8">CBA4606</strain>
    </source>
</reference>
<keyword evidence="5" id="KW-0812">Transmembrane</keyword>
<dbReference type="GO" id="GO:0005886">
    <property type="term" value="C:plasma membrane"/>
    <property type="evidence" value="ECO:0007669"/>
    <property type="project" value="InterPro"/>
</dbReference>
<feature type="transmembrane region" description="Helical" evidence="5">
    <location>
        <begin position="81"/>
        <end position="98"/>
    </location>
</feature>
<comment type="subcellular location">
    <subcellularLocation>
        <location evidence="1">Cell envelope</location>
    </subcellularLocation>
</comment>
<evidence type="ECO:0000313" key="7">
    <source>
        <dbReference type="EMBL" id="QEA40808.1"/>
    </source>
</evidence>
<evidence type="ECO:0000256" key="5">
    <source>
        <dbReference type="SAM" id="Phobius"/>
    </source>
</evidence>
<keyword evidence="5" id="KW-0472">Membrane</keyword>
<dbReference type="InterPro" id="IPR013766">
    <property type="entry name" value="Thioredoxin_domain"/>
</dbReference>
<feature type="transmembrane region" description="Helical" evidence="5">
    <location>
        <begin position="12"/>
        <end position="34"/>
    </location>
</feature>
<evidence type="ECO:0000256" key="1">
    <source>
        <dbReference type="ARBA" id="ARBA00004196"/>
    </source>
</evidence>
<keyword evidence="2" id="KW-0201">Cytochrome c-type biogenesis</keyword>